<sequence length="174" mass="19136">MPQSDWLQSDNEVLKILCSSNCQRPYGPRQNCVRQCAAACACVPPSRSLKGLVPHRTLQSGVPVRLGVATASRAWSDAARTLQRIHHPGGGGTAPDRRDPFGPRQFSDFSRHYVSLPFNPPYLPSSGTGPFPRREYHERWEAALRSSDPATQLKVVRRAAEVAEAHGLSAIKRA</sequence>
<protein>
    <submittedName>
        <fullName evidence="1">Uncharacterized protein</fullName>
    </submittedName>
</protein>
<gene>
    <name evidence="1" type="ORF">HPB47_022372</name>
</gene>
<evidence type="ECO:0000313" key="2">
    <source>
        <dbReference type="Proteomes" id="UP000805193"/>
    </source>
</evidence>
<organism evidence="1 2">
    <name type="scientific">Ixodes persulcatus</name>
    <name type="common">Taiga tick</name>
    <dbReference type="NCBI Taxonomy" id="34615"/>
    <lineage>
        <taxon>Eukaryota</taxon>
        <taxon>Metazoa</taxon>
        <taxon>Ecdysozoa</taxon>
        <taxon>Arthropoda</taxon>
        <taxon>Chelicerata</taxon>
        <taxon>Arachnida</taxon>
        <taxon>Acari</taxon>
        <taxon>Parasitiformes</taxon>
        <taxon>Ixodida</taxon>
        <taxon>Ixodoidea</taxon>
        <taxon>Ixodidae</taxon>
        <taxon>Ixodinae</taxon>
        <taxon>Ixodes</taxon>
    </lineage>
</organism>
<accession>A0AC60Q9Y4</accession>
<name>A0AC60Q9Y4_IXOPE</name>
<dbReference type="Proteomes" id="UP000805193">
    <property type="component" value="Unassembled WGS sequence"/>
</dbReference>
<proteinExistence type="predicted"/>
<comment type="caution">
    <text evidence="1">The sequence shown here is derived from an EMBL/GenBank/DDBJ whole genome shotgun (WGS) entry which is preliminary data.</text>
</comment>
<dbReference type="EMBL" id="JABSTQ010009288">
    <property type="protein sequence ID" value="KAG0430807.1"/>
    <property type="molecule type" value="Genomic_DNA"/>
</dbReference>
<reference evidence="1 2" key="1">
    <citation type="journal article" date="2020" name="Cell">
        <title>Large-Scale Comparative Analyses of Tick Genomes Elucidate Their Genetic Diversity and Vector Capacities.</title>
        <authorList>
            <consortium name="Tick Genome and Microbiome Consortium (TIGMIC)"/>
            <person name="Jia N."/>
            <person name="Wang J."/>
            <person name="Shi W."/>
            <person name="Du L."/>
            <person name="Sun Y."/>
            <person name="Zhan W."/>
            <person name="Jiang J.F."/>
            <person name="Wang Q."/>
            <person name="Zhang B."/>
            <person name="Ji P."/>
            <person name="Bell-Sakyi L."/>
            <person name="Cui X.M."/>
            <person name="Yuan T.T."/>
            <person name="Jiang B.G."/>
            <person name="Yang W.F."/>
            <person name="Lam T.T."/>
            <person name="Chang Q.C."/>
            <person name="Ding S.J."/>
            <person name="Wang X.J."/>
            <person name="Zhu J.G."/>
            <person name="Ruan X.D."/>
            <person name="Zhao L."/>
            <person name="Wei J.T."/>
            <person name="Ye R.Z."/>
            <person name="Que T.C."/>
            <person name="Du C.H."/>
            <person name="Zhou Y.H."/>
            <person name="Cheng J.X."/>
            <person name="Dai P.F."/>
            <person name="Guo W.B."/>
            <person name="Han X.H."/>
            <person name="Huang E.J."/>
            <person name="Li L.F."/>
            <person name="Wei W."/>
            <person name="Gao Y.C."/>
            <person name="Liu J.Z."/>
            <person name="Shao H.Z."/>
            <person name="Wang X."/>
            <person name="Wang C.C."/>
            <person name="Yang T.C."/>
            <person name="Huo Q.B."/>
            <person name="Li W."/>
            <person name="Chen H.Y."/>
            <person name="Chen S.E."/>
            <person name="Zhou L.G."/>
            <person name="Ni X.B."/>
            <person name="Tian J.H."/>
            <person name="Sheng Y."/>
            <person name="Liu T."/>
            <person name="Pan Y.S."/>
            <person name="Xia L.Y."/>
            <person name="Li J."/>
            <person name="Zhao F."/>
            <person name="Cao W.C."/>
        </authorList>
    </citation>
    <scope>NUCLEOTIDE SEQUENCE [LARGE SCALE GENOMIC DNA]</scope>
    <source>
        <strain evidence="1">Iper-2018</strain>
    </source>
</reference>
<evidence type="ECO:0000313" key="1">
    <source>
        <dbReference type="EMBL" id="KAG0430807.1"/>
    </source>
</evidence>
<keyword evidence="2" id="KW-1185">Reference proteome</keyword>